<dbReference type="RefSeq" id="WP_192394153.1">
    <property type="nucleotide sequence ID" value="NZ_CAJHIU010000002.1"/>
</dbReference>
<proteinExistence type="predicted"/>
<reference evidence="1 2" key="1">
    <citation type="submission" date="2020-09" db="EMBL/GenBank/DDBJ databases">
        <title>Methylomonas albis sp. nov. and Methylomonas fluvii sp. nov.: Two cold-adapted methanotrophs from the River Elbe and an amended description of Methylovulum psychrotolerans strain Eb1.</title>
        <authorList>
            <person name="Bussmann I.K."/>
            <person name="Klings K.-W."/>
            <person name="Warnstedt J."/>
            <person name="Hoppert M."/>
            <person name="Saborowski A."/>
            <person name="Horn F."/>
            <person name="Liebner S."/>
        </authorList>
    </citation>
    <scope>NUCLEOTIDE SEQUENCE [LARGE SCALE GENOMIC DNA]</scope>
    <source>
        <strain evidence="1 2">EbB</strain>
    </source>
</reference>
<evidence type="ECO:0000313" key="1">
    <source>
        <dbReference type="EMBL" id="MBD9361325.1"/>
    </source>
</evidence>
<dbReference type="Proteomes" id="UP000641152">
    <property type="component" value="Unassembled WGS sequence"/>
</dbReference>
<accession>A0ABR9DE04</accession>
<sequence>MAKGNSHIATNLARLRADAEWLREHPGIYPMERWLRLPLALSKAGQFDEAINEFHRLLDEVEERVKNEAPRQSPAIRQKFAHLNYFQIYDQMSSACKRQKLVNQAQQYAALAEQHYQVFMDMSVESGHYKSRH</sequence>
<keyword evidence="2" id="KW-1185">Reference proteome</keyword>
<evidence type="ECO:0000313" key="2">
    <source>
        <dbReference type="Proteomes" id="UP000641152"/>
    </source>
</evidence>
<comment type="caution">
    <text evidence="1">The sequence shown here is derived from an EMBL/GenBank/DDBJ whole genome shotgun (WGS) entry which is preliminary data.</text>
</comment>
<name>A0ABR9DE04_9GAMM</name>
<organism evidence="1 2">
    <name type="scientific">Methylomonas fluvii</name>
    <dbReference type="NCBI Taxonomy" id="1854564"/>
    <lineage>
        <taxon>Bacteria</taxon>
        <taxon>Pseudomonadati</taxon>
        <taxon>Pseudomonadota</taxon>
        <taxon>Gammaproteobacteria</taxon>
        <taxon>Methylococcales</taxon>
        <taxon>Methylococcaceae</taxon>
        <taxon>Methylomonas</taxon>
    </lineage>
</organism>
<gene>
    <name evidence="1" type="ORF">EBB_12445</name>
</gene>
<protein>
    <recommendedName>
        <fullName evidence="3">Tetratricopeptide repeat protein</fullName>
    </recommendedName>
</protein>
<evidence type="ECO:0008006" key="3">
    <source>
        <dbReference type="Google" id="ProtNLM"/>
    </source>
</evidence>
<dbReference type="EMBL" id="JACXST010000002">
    <property type="protein sequence ID" value="MBD9361325.1"/>
    <property type="molecule type" value="Genomic_DNA"/>
</dbReference>